<evidence type="ECO:0000313" key="1">
    <source>
        <dbReference type="EMBL" id="TWJ07723.1"/>
    </source>
</evidence>
<evidence type="ECO:0000313" key="2">
    <source>
        <dbReference type="Proteomes" id="UP000321617"/>
    </source>
</evidence>
<proteinExistence type="predicted"/>
<reference evidence="1 2" key="1">
    <citation type="journal article" date="2013" name="Stand. Genomic Sci.">
        <title>Genomic Encyclopedia of Type Strains, Phase I: The one thousand microbial genomes (KMG-I) project.</title>
        <authorList>
            <person name="Kyrpides N.C."/>
            <person name="Woyke T."/>
            <person name="Eisen J.A."/>
            <person name="Garrity G."/>
            <person name="Lilburn T.G."/>
            <person name="Beck B.J."/>
            <person name="Whitman W.B."/>
            <person name="Hugenholtz P."/>
            <person name="Klenk H.P."/>
        </authorList>
    </citation>
    <scope>NUCLEOTIDE SEQUENCE [LARGE SCALE GENOMIC DNA]</scope>
    <source>
        <strain evidence="1 2">DSM 45044</strain>
    </source>
</reference>
<dbReference type="EMBL" id="VLLL01000010">
    <property type="protein sequence ID" value="TWJ07723.1"/>
    <property type="molecule type" value="Genomic_DNA"/>
</dbReference>
<dbReference type="Proteomes" id="UP000321617">
    <property type="component" value="Unassembled WGS sequence"/>
</dbReference>
<gene>
    <name evidence="1" type="ORF">LX16_4884</name>
</gene>
<protein>
    <submittedName>
        <fullName evidence="1">Uncharacterized protein</fullName>
    </submittedName>
</protein>
<organism evidence="1 2">
    <name type="scientific">Stackebrandtia albiflava</name>
    <dbReference type="NCBI Taxonomy" id="406432"/>
    <lineage>
        <taxon>Bacteria</taxon>
        <taxon>Bacillati</taxon>
        <taxon>Actinomycetota</taxon>
        <taxon>Actinomycetes</taxon>
        <taxon>Glycomycetales</taxon>
        <taxon>Glycomycetaceae</taxon>
        <taxon>Stackebrandtia</taxon>
    </lineage>
</organism>
<name>A0A562UQ30_9ACTN</name>
<comment type="caution">
    <text evidence="1">The sequence shown here is derived from an EMBL/GenBank/DDBJ whole genome shotgun (WGS) entry which is preliminary data.</text>
</comment>
<dbReference type="AlphaFoldDB" id="A0A562UQ30"/>
<keyword evidence="2" id="KW-1185">Reference proteome</keyword>
<sequence length="127" mass="14210">MNVTAKNGDRYVFRLNREHRDMIRACVGLMADLRVPDEVLAVQVGCSRERLTTLWRYIGSIDADGPTELSLREAHIVHSALLSSIDCFRSEEDFHGHLGFYRDNVRRLGLALAEGVGGFESGDFDGV</sequence>
<accession>A0A562UQ30</accession>